<dbReference type="Gene3D" id="2.120.10.30">
    <property type="entry name" value="TolB, C-terminal domain"/>
    <property type="match status" value="2"/>
</dbReference>
<evidence type="ECO:0000256" key="4">
    <source>
        <dbReference type="ARBA" id="ARBA00022729"/>
    </source>
</evidence>
<evidence type="ECO:0000256" key="5">
    <source>
        <dbReference type="ARBA" id="ARBA00022737"/>
    </source>
</evidence>
<keyword evidence="7" id="KW-0325">Glycoprotein</keyword>
<comment type="cofactor">
    <cofactor evidence="1">
        <name>Zn(2+)</name>
        <dbReference type="ChEBI" id="CHEBI:29105"/>
    </cofactor>
</comment>
<evidence type="ECO:0000256" key="1">
    <source>
        <dbReference type="ARBA" id="ARBA00001947"/>
    </source>
</evidence>
<evidence type="ECO:0000256" key="10">
    <source>
        <dbReference type="SAM" id="SignalP"/>
    </source>
</evidence>
<gene>
    <name evidence="11" type="ORF">THTE_0409</name>
</gene>
<feature type="chain" id="PRO_5012470917" description="peptidylamidoglycolate lyase" evidence="10">
    <location>
        <begin position="33"/>
        <end position="375"/>
    </location>
</feature>
<evidence type="ECO:0000256" key="6">
    <source>
        <dbReference type="ARBA" id="ARBA00023157"/>
    </source>
</evidence>
<evidence type="ECO:0000313" key="11">
    <source>
        <dbReference type="EMBL" id="ASV73011.1"/>
    </source>
</evidence>
<dbReference type="GO" id="GO:0004598">
    <property type="term" value="F:peptidylamidoglycolate lyase activity"/>
    <property type="evidence" value="ECO:0007669"/>
    <property type="project" value="UniProtKB-EC"/>
</dbReference>
<feature type="signal peptide" evidence="10">
    <location>
        <begin position="1"/>
        <end position="32"/>
    </location>
</feature>
<keyword evidence="3" id="KW-0479">Metal-binding</keyword>
<dbReference type="AlphaFoldDB" id="A0A286RAP0"/>
<keyword evidence="4 10" id="KW-0732">Signal</keyword>
<dbReference type="GO" id="GO:0016020">
    <property type="term" value="C:membrane"/>
    <property type="evidence" value="ECO:0007669"/>
    <property type="project" value="InterPro"/>
</dbReference>
<keyword evidence="8" id="KW-0456">Lyase</keyword>
<dbReference type="InterPro" id="IPR001258">
    <property type="entry name" value="NHL_repeat"/>
</dbReference>
<sequence>MRCAPTLLRCVRKAATTLGLIILLSGIGATPAAEQTASREQNVPNLAQQVPYPRVTLSTCYFVDPTWPQKPESLVWGQTPSVFVDKQDRVWVYTRAIPPVHVYDAATGKLLFTWGEEVFGKYLQGMLAHSIKIDHRGHVWLCDVGNHAVYELDQKGKILRILGTPGEPGCDKTHFYKPTDMAITPEGHVFVTDGYGNARVVHFDAEGQYVGEWGKMGTQPGEFNLPHAIVVDSQGRLYVADRNNARVQVFDQSGKLLDVWQDLLVPWGFWVTADDQIWVCGCSPMEWRETDEVLSCPPKDQLFMRFDPSGRLRQLWTVPKGEDGKEKPGELNWVHGIALDSQGNIYACDIIGKRVQKFVRKAPGWSVPFRPKPQE</sequence>
<protein>
    <recommendedName>
        <fullName evidence="2">peptidylamidoglycolate lyase</fullName>
        <ecNumber evidence="2">4.3.2.5</ecNumber>
    </recommendedName>
</protein>
<dbReference type="GO" id="GO:0006518">
    <property type="term" value="P:peptide metabolic process"/>
    <property type="evidence" value="ECO:0007669"/>
    <property type="project" value="InterPro"/>
</dbReference>
<evidence type="ECO:0000256" key="2">
    <source>
        <dbReference type="ARBA" id="ARBA00012343"/>
    </source>
</evidence>
<dbReference type="InterPro" id="IPR011042">
    <property type="entry name" value="6-blade_b-propeller_TolB-like"/>
</dbReference>
<evidence type="ECO:0000256" key="9">
    <source>
        <dbReference type="PROSITE-ProRule" id="PRU00504"/>
    </source>
</evidence>
<keyword evidence="5" id="KW-0677">Repeat</keyword>
<evidence type="ECO:0000313" key="12">
    <source>
        <dbReference type="Proteomes" id="UP000215086"/>
    </source>
</evidence>
<keyword evidence="12" id="KW-1185">Reference proteome</keyword>
<dbReference type="PANTHER" id="PTHR10680:SF38">
    <property type="entry name" value="BLL1368 PROTEIN"/>
    <property type="match status" value="1"/>
</dbReference>
<keyword evidence="6" id="KW-1015">Disulfide bond</keyword>
<accession>A0A286RAP0</accession>
<dbReference type="KEGG" id="ttf:THTE_0409"/>
<name>A0A286RAP0_9BACT</name>
<proteinExistence type="predicted"/>
<dbReference type="EC" id="4.3.2.5" evidence="2"/>
<reference evidence="11 12" key="1">
    <citation type="journal article" name="Front. Microbiol.">
        <title>Sugar Metabolism of the First Thermophilic Planctomycete Thermogutta terrifontis: Comparative Genomic and Transcriptomic Approaches.</title>
        <authorList>
            <person name="Elcheninov A.G."/>
            <person name="Menzel P."/>
            <person name="Gudbergsdottir S.R."/>
            <person name="Slesarev A.I."/>
            <person name="Kadnikov V.V."/>
            <person name="Krogh A."/>
            <person name="Bonch-Osmolovskaya E.A."/>
            <person name="Peng X."/>
            <person name="Kublanov I.V."/>
        </authorList>
    </citation>
    <scope>NUCLEOTIDE SEQUENCE [LARGE SCALE GENOMIC DNA]</scope>
    <source>
        <strain evidence="11 12">R1</strain>
    </source>
</reference>
<evidence type="ECO:0000256" key="7">
    <source>
        <dbReference type="ARBA" id="ARBA00023180"/>
    </source>
</evidence>
<dbReference type="PROSITE" id="PS51125">
    <property type="entry name" value="NHL"/>
    <property type="match status" value="2"/>
</dbReference>
<dbReference type="EMBL" id="CP018477">
    <property type="protein sequence ID" value="ASV73011.1"/>
    <property type="molecule type" value="Genomic_DNA"/>
</dbReference>
<evidence type="ECO:0000256" key="8">
    <source>
        <dbReference type="ARBA" id="ARBA00023239"/>
    </source>
</evidence>
<dbReference type="OrthoDB" id="9799230at2"/>
<dbReference type="GO" id="GO:0046872">
    <property type="term" value="F:metal ion binding"/>
    <property type="evidence" value="ECO:0007669"/>
    <property type="project" value="UniProtKB-KW"/>
</dbReference>
<dbReference type="InterPro" id="IPR000720">
    <property type="entry name" value="PHM/PAL"/>
</dbReference>
<dbReference type="Pfam" id="PF01436">
    <property type="entry name" value="NHL"/>
    <property type="match status" value="2"/>
</dbReference>
<dbReference type="RefSeq" id="WP_095413753.1">
    <property type="nucleotide sequence ID" value="NZ_CP018477.1"/>
</dbReference>
<dbReference type="Proteomes" id="UP000215086">
    <property type="component" value="Chromosome"/>
</dbReference>
<dbReference type="CDD" id="cd14958">
    <property type="entry name" value="NHL_PAL_like"/>
    <property type="match status" value="1"/>
</dbReference>
<organism evidence="11 12">
    <name type="scientific">Thermogutta terrifontis</name>
    <dbReference type="NCBI Taxonomy" id="1331910"/>
    <lineage>
        <taxon>Bacteria</taxon>
        <taxon>Pseudomonadati</taxon>
        <taxon>Planctomycetota</taxon>
        <taxon>Planctomycetia</taxon>
        <taxon>Pirellulales</taxon>
        <taxon>Thermoguttaceae</taxon>
        <taxon>Thermogutta</taxon>
    </lineage>
</organism>
<feature type="repeat" description="NHL" evidence="9">
    <location>
        <begin position="214"/>
        <end position="253"/>
    </location>
</feature>
<dbReference type="PANTHER" id="PTHR10680">
    <property type="entry name" value="PEPTIDYL-GLYCINE ALPHA-AMIDATING MONOOXYGENASE"/>
    <property type="match status" value="1"/>
</dbReference>
<dbReference type="SUPFAM" id="SSF101898">
    <property type="entry name" value="NHL repeat"/>
    <property type="match status" value="1"/>
</dbReference>
<feature type="repeat" description="NHL" evidence="9">
    <location>
        <begin position="162"/>
        <end position="206"/>
    </location>
</feature>
<dbReference type="PRINTS" id="PR00790">
    <property type="entry name" value="PAMONOXGNASE"/>
</dbReference>
<evidence type="ECO:0000256" key="3">
    <source>
        <dbReference type="ARBA" id="ARBA00022723"/>
    </source>
</evidence>